<dbReference type="KEGG" id="vnx:VNE69_06150"/>
<protein>
    <submittedName>
        <fullName evidence="2">Membrane protein</fullName>
    </submittedName>
</protein>
<keyword evidence="1" id="KW-1133">Transmembrane helix</keyword>
<dbReference type="RefSeq" id="XP_065329976.1">
    <property type="nucleotide sequence ID" value="XM_065473904.1"/>
</dbReference>
<proteinExistence type="predicted"/>
<organism evidence="2 3">
    <name type="scientific">Vairimorpha necatrix</name>
    <dbReference type="NCBI Taxonomy" id="6039"/>
    <lineage>
        <taxon>Eukaryota</taxon>
        <taxon>Fungi</taxon>
        <taxon>Fungi incertae sedis</taxon>
        <taxon>Microsporidia</taxon>
        <taxon>Nosematidae</taxon>
        <taxon>Vairimorpha</taxon>
    </lineage>
</organism>
<dbReference type="Proteomes" id="UP001334084">
    <property type="component" value="Chromosome 6"/>
</dbReference>
<evidence type="ECO:0000313" key="3">
    <source>
        <dbReference type="Proteomes" id="UP001334084"/>
    </source>
</evidence>
<name>A0AAX4JDJ4_9MICR</name>
<feature type="transmembrane region" description="Helical" evidence="1">
    <location>
        <begin position="16"/>
        <end position="40"/>
    </location>
</feature>
<accession>A0AAX4JDJ4</accession>
<dbReference type="GeneID" id="90541647"/>
<dbReference type="AlphaFoldDB" id="A0AAX4JDJ4"/>
<reference evidence="2" key="1">
    <citation type="journal article" date="2024" name="BMC Genomics">
        <title>Functional annotation of a divergent genome using sequence and structure-based similarity.</title>
        <authorList>
            <person name="Svedberg D."/>
            <person name="Winiger R.R."/>
            <person name="Berg A."/>
            <person name="Sharma H."/>
            <person name="Tellgren-Roth C."/>
            <person name="Debrunner-Vossbrinck B.A."/>
            <person name="Vossbrinck C.R."/>
            <person name="Barandun J."/>
        </authorList>
    </citation>
    <scope>NUCLEOTIDE SEQUENCE</scope>
    <source>
        <strain evidence="2">Illinois isolate</strain>
    </source>
</reference>
<gene>
    <name evidence="2" type="ORF">VNE69_06150</name>
</gene>
<sequence>MLNTYDIDFKGLINQFIPISITGEHVVICFFLLCFAYIFFKYIRGIHNENELFFINFQGIYTENISDLLLANEDSATIDEKHYNGRKSEVYAEF</sequence>
<keyword evidence="1" id="KW-0472">Membrane</keyword>
<dbReference type="EMBL" id="CP142731">
    <property type="protein sequence ID" value="WUR03831.1"/>
    <property type="molecule type" value="Genomic_DNA"/>
</dbReference>
<keyword evidence="1" id="KW-0812">Transmembrane</keyword>
<evidence type="ECO:0000313" key="2">
    <source>
        <dbReference type="EMBL" id="WUR03831.1"/>
    </source>
</evidence>
<evidence type="ECO:0000256" key="1">
    <source>
        <dbReference type="SAM" id="Phobius"/>
    </source>
</evidence>
<keyword evidence="3" id="KW-1185">Reference proteome</keyword>